<accession>A0ABR1UJ11</accession>
<evidence type="ECO:0000256" key="6">
    <source>
        <dbReference type="ARBA" id="ARBA00023136"/>
    </source>
</evidence>
<dbReference type="PANTHER" id="PTHR11360">
    <property type="entry name" value="MONOCARBOXYLATE TRANSPORTER"/>
    <property type="match status" value="1"/>
</dbReference>
<keyword evidence="10" id="KW-1185">Reference proteome</keyword>
<evidence type="ECO:0000313" key="9">
    <source>
        <dbReference type="EMBL" id="KAK8058901.1"/>
    </source>
</evidence>
<dbReference type="SUPFAM" id="SSF103473">
    <property type="entry name" value="MFS general substrate transporter"/>
    <property type="match status" value="1"/>
</dbReference>
<gene>
    <name evidence="9" type="ORF">PG994_009349</name>
</gene>
<keyword evidence="5 8" id="KW-1133">Transmembrane helix</keyword>
<evidence type="ECO:0000256" key="7">
    <source>
        <dbReference type="SAM" id="MobiDB-lite"/>
    </source>
</evidence>
<name>A0ABR1UJ11_9PEZI</name>
<keyword evidence="3" id="KW-0813">Transport</keyword>
<comment type="caution">
    <text evidence="9">The sequence shown here is derived from an EMBL/GenBank/DDBJ whole genome shotgun (WGS) entry which is preliminary data.</text>
</comment>
<evidence type="ECO:0000256" key="8">
    <source>
        <dbReference type="SAM" id="Phobius"/>
    </source>
</evidence>
<reference evidence="9 10" key="1">
    <citation type="submission" date="2023-01" db="EMBL/GenBank/DDBJ databases">
        <title>Analysis of 21 Apiospora genomes using comparative genomics revels a genus with tremendous synthesis potential of carbohydrate active enzymes and secondary metabolites.</title>
        <authorList>
            <person name="Sorensen T."/>
        </authorList>
    </citation>
    <scope>NUCLEOTIDE SEQUENCE [LARGE SCALE GENOMIC DNA]</scope>
    <source>
        <strain evidence="9 10">CBS 135458</strain>
    </source>
</reference>
<evidence type="ECO:0000313" key="10">
    <source>
        <dbReference type="Proteomes" id="UP001480595"/>
    </source>
</evidence>
<dbReference type="GeneID" id="92093821"/>
<sequence length="282" mass="30413">MFSDEKKVTEPSRAGPEAPTSGEETNAGESKDEQTTATVSGFPEGGREAWLVIFGAWCTLFCTFGLITCIGVFLDCYTKGPLASYSPSASVVSSFGSGAIFTASLTSTTSWFFQKRASVSGIVNSGSSLGGVVLPIMMSRLFKSIGFGWTIRAVGFIFLGLCAISCATVKTRLPPTLKPVSVVDYVRHLKDPRLVFTILGGFLFFWGMFLPLSYIIIYAQENGIPLPFAYYKCLQLRGPTGARVLGRPVRPVQLHHDHNGLHGAHNPGSVDFWACSFSVVSP</sequence>
<dbReference type="PANTHER" id="PTHR11360:SF224">
    <property type="entry name" value="MAJOR FACILITATOR SUPERFAMILY (MFS) PROFILE DOMAIN-CONTAINING PROTEIN-RELATED"/>
    <property type="match status" value="1"/>
</dbReference>
<evidence type="ECO:0000256" key="1">
    <source>
        <dbReference type="ARBA" id="ARBA00004141"/>
    </source>
</evidence>
<keyword evidence="6 8" id="KW-0472">Membrane</keyword>
<dbReference type="Proteomes" id="UP001480595">
    <property type="component" value="Unassembled WGS sequence"/>
</dbReference>
<evidence type="ECO:0000256" key="3">
    <source>
        <dbReference type="ARBA" id="ARBA00022448"/>
    </source>
</evidence>
<evidence type="ECO:0000256" key="2">
    <source>
        <dbReference type="ARBA" id="ARBA00006727"/>
    </source>
</evidence>
<feature type="transmembrane region" description="Helical" evidence="8">
    <location>
        <begin position="193"/>
        <end position="217"/>
    </location>
</feature>
<feature type="compositionally biased region" description="Basic and acidic residues" evidence="7">
    <location>
        <begin position="1"/>
        <end position="10"/>
    </location>
</feature>
<feature type="region of interest" description="Disordered" evidence="7">
    <location>
        <begin position="1"/>
        <end position="41"/>
    </location>
</feature>
<evidence type="ECO:0000256" key="4">
    <source>
        <dbReference type="ARBA" id="ARBA00022692"/>
    </source>
</evidence>
<dbReference type="RefSeq" id="XP_066714347.1">
    <property type="nucleotide sequence ID" value="XM_066860758.1"/>
</dbReference>
<dbReference type="InterPro" id="IPR011701">
    <property type="entry name" value="MFS"/>
</dbReference>
<organism evidence="9 10">
    <name type="scientific">Apiospora phragmitis</name>
    <dbReference type="NCBI Taxonomy" id="2905665"/>
    <lineage>
        <taxon>Eukaryota</taxon>
        <taxon>Fungi</taxon>
        <taxon>Dikarya</taxon>
        <taxon>Ascomycota</taxon>
        <taxon>Pezizomycotina</taxon>
        <taxon>Sordariomycetes</taxon>
        <taxon>Xylariomycetidae</taxon>
        <taxon>Amphisphaeriales</taxon>
        <taxon>Apiosporaceae</taxon>
        <taxon>Apiospora</taxon>
    </lineage>
</organism>
<feature type="transmembrane region" description="Helical" evidence="8">
    <location>
        <begin position="149"/>
        <end position="173"/>
    </location>
</feature>
<dbReference type="InterPro" id="IPR050327">
    <property type="entry name" value="Proton-linked_MCT"/>
</dbReference>
<dbReference type="Pfam" id="PF07690">
    <property type="entry name" value="MFS_1"/>
    <property type="match status" value="1"/>
</dbReference>
<evidence type="ECO:0000256" key="5">
    <source>
        <dbReference type="ARBA" id="ARBA00022989"/>
    </source>
</evidence>
<keyword evidence="4 8" id="KW-0812">Transmembrane</keyword>
<comment type="subcellular location">
    <subcellularLocation>
        <location evidence="1">Membrane</location>
        <topology evidence="1">Multi-pass membrane protein</topology>
    </subcellularLocation>
</comment>
<dbReference type="Gene3D" id="1.20.1250.20">
    <property type="entry name" value="MFS general substrate transporter like domains"/>
    <property type="match status" value="1"/>
</dbReference>
<dbReference type="InterPro" id="IPR036259">
    <property type="entry name" value="MFS_trans_sf"/>
</dbReference>
<feature type="transmembrane region" description="Helical" evidence="8">
    <location>
        <begin position="49"/>
        <end position="77"/>
    </location>
</feature>
<comment type="similarity">
    <text evidence="2">Belongs to the major facilitator superfamily. Monocarboxylate porter (TC 2.A.1.13) family.</text>
</comment>
<dbReference type="EMBL" id="JAQQWL010000009">
    <property type="protein sequence ID" value="KAK8058901.1"/>
    <property type="molecule type" value="Genomic_DNA"/>
</dbReference>
<feature type="transmembrane region" description="Helical" evidence="8">
    <location>
        <begin position="89"/>
        <end position="113"/>
    </location>
</feature>
<feature type="transmembrane region" description="Helical" evidence="8">
    <location>
        <begin position="119"/>
        <end position="137"/>
    </location>
</feature>
<protein>
    <submittedName>
        <fullName evidence="9">Riboflavin transporter MCH5</fullName>
    </submittedName>
</protein>
<proteinExistence type="inferred from homology"/>